<evidence type="ECO:0000259" key="1">
    <source>
        <dbReference type="Pfam" id="PF18498"/>
    </source>
</evidence>
<evidence type="ECO:0000313" key="2">
    <source>
        <dbReference type="EMBL" id="GGH45908.1"/>
    </source>
</evidence>
<accession>A0ABQ1Z0Q6</accession>
<evidence type="ECO:0000313" key="3">
    <source>
        <dbReference type="Proteomes" id="UP000600214"/>
    </source>
</evidence>
<comment type="caution">
    <text evidence="2">The sequence shown here is derived from an EMBL/GenBank/DDBJ whole genome shotgun (WGS) entry which is preliminary data.</text>
</comment>
<dbReference type="RefSeq" id="WP_188936322.1">
    <property type="nucleotide sequence ID" value="NZ_BMIA01000003.1"/>
</dbReference>
<reference evidence="3" key="1">
    <citation type="journal article" date="2019" name="Int. J. Syst. Evol. Microbiol.">
        <title>The Global Catalogue of Microorganisms (GCM) 10K type strain sequencing project: providing services to taxonomists for standard genome sequencing and annotation.</title>
        <authorList>
            <consortium name="The Broad Institute Genomics Platform"/>
            <consortium name="The Broad Institute Genome Sequencing Center for Infectious Disease"/>
            <person name="Wu L."/>
            <person name="Ma J."/>
        </authorList>
    </citation>
    <scope>NUCLEOTIDE SEQUENCE [LARGE SCALE GENOMIC DNA]</scope>
    <source>
        <strain evidence="3">CGMCC 1.15288</strain>
    </source>
</reference>
<name>A0ABQ1Z0Q6_9BACT</name>
<feature type="domain" description="DUF5618" evidence="1">
    <location>
        <begin position="12"/>
        <end position="129"/>
    </location>
</feature>
<protein>
    <recommendedName>
        <fullName evidence="1">DUF5618 domain-containing protein</fullName>
    </recommendedName>
</protein>
<dbReference type="InterPro" id="IPR040988">
    <property type="entry name" value="DUF5618"/>
</dbReference>
<keyword evidence="3" id="KW-1185">Reference proteome</keyword>
<dbReference type="Proteomes" id="UP000600214">
    <property type="component" value="Unassembled WGS sequence"/>
</dbReference>
<dbReference type="Gene3D" id="1.20.120.330">
    <property type="entry name" value="Nucleotidyltransferases domain 2"/>
    <property type="match status" value="1"/>
</dbReference>
<organism evidence="2 3">
    <name type="scientific">Dyadobacter endophyticus</name>
    <dbReference type="NCBI Taxonomy" id="1749036"/>
    <lineage>
        <taxon>Bacteria</taxon>
        <taxon>Pseudomonadati</taxon>
        <taxon>Bacteroidota</taxon>
        <taxon>Cytophagia</taxon>
        <taxon>Cytophagales</taxon>
        <taxon>Spirosomataceae</taxon>
        <taxon>Dyadobacter</taxon>
    </lineage>
</organism>
<dbReference type="Pfam" id="PF18498">
    <property type="entry name" value="DUF5618"/>
    <property type="match status" value="1"/>
</dbReference>
<gene>
    <name evidence="2" type="ORF">GCM10007423_45210</name>
</gene>
<sequence length="135" mass="15511">MARKQELSAQEAVTEAKRYLNNANEILREKGAKEDGFYQDSKYVKMAGHTAYSGVLFALDHYFGKKAKGRKDVDWYRINLSKEDRKILDSFTTVYEQLHLVMAYDGVGHDDVVKIGFREAERIIEWIETRTAAAA</sequence>
<dbReference type="EMBL" id="BMIA01000003">
    <property type="protein sequence ID" value="GGH45908.1"/>
    <property type="molecule type" value="Genomic_DNA"/>
</dbReference>
<proteinExistence type="predicted"/>